<accession>Q3BD92</accession>
<dbReference type="Pfam" id="PF00983">
    <property type="entry name" value="Tymo_coat"/>
    <property type="match status" value="1"/>
</dbReference>
<dbReference type="OrthoDB" id="15633at10239"/>
<evidence type="ECO:0000256" key="7">
    <source>
        <dbReference type="ARBA" id="ARBA00032595"/>
    </source>
</evidence>
<keyword evidence="4" id="KW-0946">Virion</keyword>
<name>Q3BD92_9VIRU</name>
<evidence type="ECO:0000256" key="3">
    <source>
        <dbReference type="ARBA" id="ARBA00022561"/>
    </source>
</evidence>
<comment type="similarity">
    <text evidence="8">Belongs to the tymoviruses capsid protein family.</text>
</comment>
<evidence type="ECO:0000256" key="4">
    <source>
        <dbReference type="ARBA" id="ARBA00022844"/>
    </source>
</evidence>
<dbReference type="InterPro" id="IPR029053">
    <property type="entry name" value="Viral_coat"/>
</dbReference>
<feature type="domain" description="Tymovirus coat protein" evidence="9">
    <location>
        <begin position="30"/>
        <end position="184"/>
    </location>
</feature>
<dbReference type="InterPro" id="IPR000574">
    <property type="entry name" value="Tymo_coat"/>
</dbReference>
<evidence type="ECO:0000256" key="2">
    <source>
        <dbReference type="ARBA" id="ARBA00018091"/>
    </source>
</evidence>
<dbReference type="SUPFAM" id="SSF88633">
    <property type="entry name" value="Positive stranded ssRNA viruses"/>
    <property type="match status" value="1"/>
</dbReference>
<evidence type="ECO:0000256" key="5">
    <source>
        <dbReference type="ARBA" id="ARBA00023060"/>
    </source>
</evidence>
<dbReference type="EMBL" id="AY751780">
    <property type="protein sequence ID" value="AAW88530.1"/>
    <property type="molecule type" value="Genomic_RNA"/>
</dbReference>
<evidence type="ECO:0000256" key="6">
    <source>
        <dbReference type="ARBA" id="ARBA00031336"/>
    </source>
</evidence>
<comment type="subcellular location">
    <subcellularLocation>
        <location evidence="1">Virion</location>
    </subcellularLocation>
</comment>
<keyword evidence="3 10" id="KW-0167">Capsid protein</keyword>
<organism evidence="10 11">
    <name type="scientific">Anagyris vein yellowing virus</name>
    <dbReference type="NCBI Taxonomy" id="312275"/>
    <lineage>
        <taxon>Viruses</taxon>
        <taxon>Riboviria</taxon>
        <taxon>Orthornavirae</taxon>
        <taxon>Kitrinoviricota</taxon>
        <taxon>Alsuviricetes</taxon>
        <taxon>Tymovirales</taxon>
        <taxon>Tymoviridae</taxon>
        <taxon>Tymovirus</taxon>
        <taxon>Tymovirus anagyris</taxon>
    </lineage>
</organism>
<keyword evidence="5" id="KW-1142">T=3 icosahedral capsid protein</keyword>
<evidence type="ECO:0000313" key="10">
    <source>
        <dbReference type="EMBL" id="AAW88530.1"/>
    </source>
</evidence>
<evidence type="ECO:0000313" key="11">
    <source>
        <dbReference type="Proteomes" id="UP000203406"/>
    </source>
</evidence>
<dbReference type="Gene3D" id="2.60.120.20">
    <property type="match status" value="1"/>
</dbReference>
<sequence>MDEVKPISAPQPSIPAEGSHLVNPKSAVEPHIILPFQISAAEFGVRETSVQITLSSDPTISTYTALYRHAQLVECEAILFPNFTSSSNPTHCDIIWVPSNSTASPKTILQTYGGSRYTLGGPITSNQTISVPLPLRSVNCMVKDSVLYTDTPRLLAFSPAPLKPSSVPSGTLLVRGRVKLSSPLPQPSG</sequence>
<keyword evidence="11" id="KW-1185">Reference proteome</keyword>
<reference evidence="10 11" key="1">
    <citation type="journal article" date="2005" name="Arch. Virol.">
        <title>Molecular characterization of isolates of anagyris vein yellowing virus, plantago mottle virus and scrophularia mottle virus -- comparison of various approaches for tymovirus classification.</title>
        <authorList>
            <person name="Koenig R."/>
            <person name="Pleij C.W."/>
            <person name="Lesemann D.E."/>
            <person name="Loss S."/>
            <person name="Vetten H.J."/>
        </authorList>
    </citation>
    <scope>NUCLEOTIDE SEQUENCE [LARGE SCALE GENOMIC DNA]</scope>
</reference>
<dbReference type="GeneID" id="7042949"/>
<dbReference type="Proteomes" id="UP000203406">
    <property type="component" value="Segment"/>
</dbReference>
<dbReference type="KEGG" id="vg:7042949"/>
<dbReference type="GO" id="GO:0005198">
    <property type="term" value="F:structural molecule activity"/>
    <property type="evidence" value="ECO:0007669"/>
    <property type="project" value="InterPro"/>
</dbReference>
<dbReference type="GO" id="GO:0039617">
    <property type="term" value="C:T=3 icosahedral viral capsid"/>
    <property type="evidence" value="ECO:0007669"/>
    <property type="project" value="UniProtKB-KW"/>
</dbReference>
<proteinExistence type="inferred from homology"/>
<protein>
    <recommendedName>
        <fullName evidence="2">Capsid protein</fullName>
    </recommendedName>
    <alternativeName>
        <fullName evidence="6">Coat protein</fullName>
    </alternativeName>
    <alternativeName>
        <fullName evidence="7">Virion protein</fullName>
    </alternativeName>
</protein>
<evidence type="ECO:0000256" key="8">
    <source>
        <dbReference type="ARBA" id="ARBA00046323"/>
    </source>
</evidence>
<evidence type="ECO:0000259" key="9">
    <source>
        <dbReference type="Pfam" id="PF00983"/>
    </source>
</evidence>
<dbReference type="RefSeq" id="YP_002308579.1">
    <property type="nucleotide sequence ID" value="NC_011559.1"/>
</dbReference>
<evidence type="ECO:0000256" key="1">
    <source>
        <dbReference type="ARBA" id="ARBA00004328"/>
    </source>
</evidence>